<keyword evidence="1" id="KW-1133">Transmembrane helix</keyword>
<evidence type="ECO:0000259" key="2">
    <source>
        <dbReference type="PROSITE" id="PS51352"/>
    </source>
</evidence>
<feature type="transmembrane region" description="Helical" evidence="1">
    <location>
        <begin position="12"/>
        <end position="31"/>
    </location>
</feature>
<dbReference type="EMBL" id="UOGG01000239">
    <property type="protein sequence ID" value="VAX33243.1"/>
    <property type="molecule type" value="Genomic_DNA"/>
</dbReference>
<dbReference type="PANTHER" id="PTHR42852:SF13">
    <property type="entry name" value="PROTEIN DIPZ"/>
    <property type="match status" value="1"/>
</dbReference>
<dbReference type="AlphaFoldDB" id="A0A3B1D8T5"/>
<dbReference type="Pfam" id="PF00578">
    <property type="entry name" value="AhpC-TSA"/>
    <property type="match status" value="1"/>
</dbReference>
<dbReference type="InterPro" id="IPR000866">
    <property type="entry name" value="AhpC/TSA"/>
</dbReference>
<dbReference type="CDD" id="cd02966">
    <property type="entry name" value="TlpA_like_family"/>
    <property type="match status" value="1"/>
</dbReference>
<dbReference type="Gene3D" id="3.40.30.10">
    <property type="entry name" value="Glutaredoxin"/>
    <property type="match status" value="1"/>
</dbReference>
<reference evidence="3" key="1">
    <citation type="submission" date="2018-06" db="EMBL/GenBank/DDBJ databases">
        <authorList>
            <person name="Zhirakovskaya E."/>
        </authorList>
    </citation>
    <scope>NUCLEOTIDE SEQUENCE</scope>
</reference>
<dbReference type="SUPFAM" id="SSF52833">
    <property type="entry name" value="Thioredoxin-like"/>
    <property type="match status" value="1"/>
</dbReference>
<dbReference type="GO" id="GO:0016209">
    <property type="term" value="F:antioxidant activity"/>
    <property type="evidence" value="ECO:0007669"/>
    <property type="project" value="InterPro"/>
</dbReference>
<protein>
    <submittedName>
        <fullName evidence="3">Thiol:disulfide oxidoreductase related to ResA</fullName>
    </submittedName>
</protein>
<dbReference type="InterPro" id="IPR036249">
    <property type="entry name" value="Thioredoxin-like_sf"/>
</dbReference>
<organism evidence="3">
    <name type="scientific">hydrothermal vent metagenome</name>
    <dbReference type="NCBI Taxonomy" id="652676"/>
    <lineage>
        <taxon>unclassified sequences</taxon>
        <taxon>metagenomes</taxon>
        <taxon>ecological metagenomes</taxon>
    </lineage>
</organism>
<sequence length="200" mass="22942">MTESKKKNSIPIKKYIALFVTLFVVGLLFFFDHFLEEPISVGDVQIEEKFDQEKSLVGYLAPQFTLRNLKGNRVSLDNFKGQVVVLNFWATWCVPCRIEMPAFENLYRRYRSQGVAVIGVSLDKGNDEKVRKFVEEYQLSFPILMDSDGKAEKLYPSVSIPFTFVIDKAGRIVARVDGAKNWESQETFDAIEYLLKDSST</sequence>
<evidence type="ECO:0000313" key="3">
    <source>
        <dbReference type="EMBL" id="VAX33243.1"/>
    </source>
</evidence>
<dbReference type="PROSITE" id="PS00194">
    <property type="entry name" value="THIOREDOXIN_1"/>
    <property type="match status" value="1"/>
</dbReference>
<gene>
    <name evidence="3" type="ORF">MNBD_NITROSPINAE05-67</name>
</gene>
<proteinExistence type="predicted"/>
<accession>A0A3B1D8T5</accession>
<name>A0A3B1D8T5_9ZZZZ</name>
<keyword evidence="1" id="KW-0472">Membrane</keyword>
<dbReference type="InterPro" id="IPR017937">
    <property type="entry name" value="Thioredoxin_CS"/>
</dbReference>
<keyword evidence="1" id="KW-0812">Transmembrane</keyword>
<dbReference type="InterPro" id="IPR013766">
    <property type="entry name" value="Thioredoxin_domain"/>
</dbReference>
<dbReference type="GO" id="GO:0016491">
    <property type="term" value="F:oxidoreductase activity"/>
    <property type="evidence" value="ECO:0007669"/>
    <property type="project" value="InterPro"/>
</dbReference>
<dbReference type="InterPro" id="IPR050553">
    <property type="entry name" value="Thioredoxin_ResA/DsbE_sf"/>
</dbReference>
<feature type="domain" description="Thioredoxin" evidence="2">
    <location>
        <begin position="55"/>
        <end position="196"/>
    </location>
</feature>
<evidence type="ECO:0000256" key="1">
    <source>
        <dbReference type="SAM" id="Phobius"/>
    </source>
</evidence>
<dbReference type="PANTHER" id="PTHR42852">
    <property type="entry name" value="THIOL:DISULFIDE INTERCHANGE PROTEIN DSBE"/>
    <property type="match status" value="1"/>
</dbReference>
<dbReference type="PROSITE" id="PS51352">
    <property type="entry name" value="THIOREDOXIN_2"/>
    <property type="match status" value="1"/>
</dbReference>